<name>E0S775_ENCIT</name>
<keyword evidence="2" id="KW-1185">Reference proteome</keyword>
<organism evidence="1 2">
    <name type="scientific">Encephalitozoon intestinalis (strain ATCC 50506)</name>
    <name type="common">Microsporidian parasite</name>
    <name type="synonym">Septata intestinalis</name>
    <dbReference type="NCBI Taxonomy" id="876142"/>
    <lineage>
        <taxon>Eukaryota</taxon>
        <taxon>Fungi</taxon>
        <taxon>Fungi incertae sedis</taxon>
        <taxon>Microsporidia</taxon>
        <taxon>Unikaryonidae</taxon>
        <taxon>Encephalitozoon</taxon>
    </lineage>
</organism>
<dbReference type="EMBL" id="CP001946">
    <property type="protein sequence ID" value="ADM11503.1"/>
    <property type="molecule type" value="Genomic_DNA"/>
</dbReference>
<sequence length="124" mass="14765">MRSYMKDGLRIGFTKETSTDHIEALPLEIARKFELLSGICDNRSIQEFPAAIIKEIVEMCNDLRDLAPHYNMPEEYVEYVRENKDVLGYFEESENNLKGEEMRIINKRRIFDVFRSMMEKMEEM</sequence>
<evidence type="ECO:0000313" key="1">
    <source>
        <dbReference type="EMBL" id="ADM11503.1"/>
    </source>
</evidence>
<dbReference type="VEuPathDB" id="MicrosporidiaDB:Eint_050540"/>
<dbReference type="AlphaFoldDB" id="E0S775"/>
<protein>
    <recommendedName>
        <fullName evidence="3">Mediator of RNA polymerase II transcription subunit 10</fullName>
    </recommendedName>
</protein>
<evidence type="ECO:0008006" key="3">
    <source>
        <dbReference type="Google" id="ProtNLM"/>
    </source>
</evidence>
<dbReference type="OrthoDB" id="2190085at2759"/>
<evidence type="ECO:0000313" key="2">
    <source>
        <dbReference type="Proteomes" id="UP000002313"/>
    </source>
</evidence>
<dbReference type="Proteomes" id="UP000002313">
    <property type="component" value="Chromosome V"/>
</dbReference>
<reference evidence="1 2" key="1">
    <citation type="journal article" date="2010" name="Nat. Commun.">
        <title>The complete sequence of the smallest known nuclear genome from the microsporidian Encephalitozoon intestinalis.</title>
        <authorList>
            <person name="Corradi N."/>
            <person name="Pombert J.-F."/>
            <person name="Farinelli L."/>
            <person name="Didier E.S."/>
            <person name="Keeling P.J."/>
        </authorList>
    </citation>
    <scope>NUCLEOTIDE SEQUENCE [LARGE SCALE GENOMIC DNA]</scope>
    <source>
        <strain evidence="1 2">ATCC 50506</strain>
    </source>
</reference>
<gene>
    <name evidence="1" type="ORF">Eint_050540</name>
</gene>
<proteinExistence type="predicted"/>
<reference evidence="1 2" key="2">
    <citation type="journal article" date="2012" name="Proc. Natl. Acad. Sci. U.S.A.">
        <title>Gain and loss of multiple functionally related, horizontally transferred genes in the reduced genomes of two microsporidian parasites.</title>
        <authorList>
            <person name="Pombert J.-F."/>
            <person name="Selman M."/>
            <person name="Burki F."/>
            <person name="Bardell F.T."/>
            <person name="Farinelli L."/>
            <person name="Solter L.F."/>
            <person name="Whitman D.W."/>
            <person name="Weiss L.M."/>
            <person name="Corradi N."/>
            <person name="Keeling P.J."/>
        </authorList>
    </citation>
    <scope>NUCLEOTIDE SEQUENCE [LARGE SCALE GENOMIC DNA]</scope>
    <source>
        <strain evidence="1 2">ATCC 50506</strain>
    </source>
</reference>
<dbReference type="HOGENOM" id="CLU_2003897_0_0_1"/>
<dbReference type="RefSeq" id="XP_003072863.1">
    <property type="nucleotide sequence ID" value="XM_003072817.1"/>
</dbReference>
<accession>E0S775</accession>
<dbReference type="GeneID" id="9699161"/>
<dbReference type="KEGG" id="ein:Eint_050540"/>